<protein>
    <submittedName>
        <fullName evidence="2">DUF3515 domain-containing protein</fullName>
    </submittedName>
</protein>
<dbReference type="InterPro" id="IPR021903">
    <property type="entry name" value="DUF3515"/>
</dbReference>
<evidence type="ECO:0000313" key="3">
    <source>
        <dbReference type="Proteomes" id="UP001564626"/>
    </source>
</evidence>
<gene>
    <name evidence="2" type="ORF">AB8O55_05360</name>
</gene>
<evidence type="ECO:0000256" key="1">
    <source>
        <dbReference type="SAM" id="MobiDB-lite"/>
    </source>
</evidence>
<dbReference type="Pfam" id="PF12028">
    <property type="entry name" value="DUF3515"/>
    <property type="match status" value="1"/>
</dbReference>
<feature type="region of interest" description="Disordered" evidence="1">
    <location>
        <begin position="45"/>
        <end position="64"/>
    </location>
</feature>
<comment type="caution">
    <text evidence="2">The sequence shown here is derived from an EMBL/GenBank/DDBJ whole genome shotgun (WGS) entry which is preliminary data.</text>
</comment>
<accession>A0ABV4CCI4</accession>
<dbReference type="EMBL" id="JBGEHV010000006">
    <property type="protein sequence ID" value="MEY8038815.1"/>
    <property type="molecule type" value="Genomic_DNA"/>
</dbReference>
<name>A0ABV4CCI4_9PSEU</name>
<proteinExistence type="predicted"/>
<dbReference type="Proteomes" id="UP001564626">
    <property type="component" value="Unassembled WGS sequence"/>
</dbReference>
<evidence type="ECO:0000313" key="2">
    <source>
        <dbReference type="EMBL" id="MEY8038815.1"/>
    </source>
</evidence>
<organism evidence="2 3">
    <name type="scientific">Saccharopolyspora cebuensis</name>
    <dbReference type="NCBI Taxonomy" id="418759"/>
    <lineage>
        <taxon>Bacteria</taxon>
        <taxon>Bacillati</taxon>
        <taxon>Actinomycetota</taxon>
        <taxon>Actinomycetes</taxon>
        <taxon>Pseudonocardiales</taxon>
        <taxon>Pseudonocardiaceae</taxon>
        <taxon>Saccharopolyspora</taxon>
    </lineage>
</organism>
<reference evidence="2 3" key="1">
    <citation type="submission" date="2024-08" db="EMBL/GenBank/DDBJ databases">
        <title>Genome mining of Saccharopolyspora cebuensis PGLac3 from Nigerian medicinal plant.</title>
        <authorList>
            <person name="Ezeobiora C.E."/>
            <person name="Igbokwe N.H."/>
            <person name="Amin D.H."/>
            <person name="Mendie U.E."/>
        </authorList>
    </citation>
    <scope>NUCLEOTIDE SEQUENCE [LARGE SCALE GENOMIC DNA]</scope>
    <source>
        <strain evidence="2 3">PGLac3</strain>
    </source>
</reference>
<keyword evidence="3" id="KW-1185">Reference proteome</keyword>
<sequence length="190" mass="19314">MADEPAIPRPVLAVAIGLAVLLAVAVAGIGGYATYTENQRQAAVEQAERERRTGPLPLAPVPAPDAGSPGCGAVLAALPEEMPVGDARVPRRELAEPAPEATAAWGDAEHDPITVRCGVGAPAELTPTSPLLSVSGVGWLEVSTGGNTSYFAVDRPVLVALTMPEGSGSAPLQELSRVVGDALPRTPVFG</sequence>
<dbReference type="RefSeq" id="WP_345367766.1">
    <property type="nucleotide sequence ID" value="NZ_BAABII010000019.1"/>
</dbReference>